<keyword evidence="2" id="KW-0472">Membrane</keyword>
<keyword evidence="3" id="KW-0418">Kinase</keyword>
<comment type="caution">
    <text evidence="3">The sequence shown here is derived from an EMBL/GenBank/DDBJ whole genome shotgun (WGS) entry which is preliminary data.</text>
</comment>
<feature type="transmembrane region" description="Helical" evidence="2">
    <location>
        <begin position="265"/>
        <end position="285"/>
    </location>
</feature>
<dbReference type="PANTHER" id="PTHR18640:SF5">
    <property type="entry name" value="SODIUM_BILE ACID COTRANSPORTER 7"/>
    <property type="match status" value="1"/>
</dbReference>
<feature type="transmembrane region" description="Helical" evidence="2">
    <location>
        <begin position="45"/>
        <end position="68"/>
    </location>
</feature>
<dbReference type="InterPro" id="IPR038770">
    <property type="entry name" value="Na+/solute_symporter_sf"/>
</dbReference>
<dbReference type="AlphaFoldDB" id="A0AAJ0CQD8"/>
<dbReference type="InterPro" id="IPR016833">
    <property type="entry name" value="Put_Na-Bile_cotransptr"/>
</dbReference>
<keyword evidence="3" id="KW-0675">Receptor</keyword>
<gene>
    <name evidence="3" type="primary">RCH1</name>
    <name evidence="3" type="ORF">QQS21_004948</name>
</gene>
<dbReference type="EC" id="3.4.25.1" evidence="3"/>
<name>A0AAJ0CQD8_9HYPO</name>
<dbReference type="GO" id="GO:0016787">
    <property type="term" value="F:hydrolase activity"/>
    <property type="evidence" value="ECO:0007669"/>
    <property type="project" value="UniProtKB-KW"/>
</dbReference>
<dbReference type="PANTHER" id="PTHR18640">
    <property type="entry name" value="SOLUTE CARRIER FAMILY 10 MEMBER 7"/>
    <property type="match status" value="1"/>
</dbReference>
<organism evidence="3 4">
    <name type="scientific">Conoideocrella luteorostrata</name>
    <dbReference type="NCBI Taxonomy" id="1105319"/>
    <lineage>
        <taxon>Eukaryota</taxon>
        <taxon>Fungi</taxon>
        <taxon>Dikarya</taxon>
        <taxon>Ascomycota</taxon>
        <taxon>Pezizomycotina</taxon>
        <taxon>Sordariomycetes</taxon>
        <taxon>Hypocreomycetidae</taxon>
        <taxon>Hypocreales</taxon>
        <taxon>Clavicipitaceae</taxon>
        <taxon>Conoideocrella</taxon>
    </lineage>
</organism>
<dbReference type="Pfam" id="PF13593">
    <property type="entry name" value="SBF_like"/>
    <property type="match status" value="1"/>
</dbReference>
<feature type="compositionally biased region" description="Basic and acidic residues" evidence="1">
    <location>
        <begin position="1"/>
        <end position="11"/>
    </location>
</feature>
<feature type="transmembrane region" description="Helical" evidence="2">
    <location>
        <begin position="114"/>
        <end position="138"/>
    </location>
</feature>
<feature type="transmembrane region" description="Helical" evidence="2">
    <location>
        <begin position="83"/>
        <end position="102"/>
    </location>
</feature>
<reference evidence="3" key="1">
    <citation type="submission" date="2023-06" db="EMBL/GenBank/DDBJ databases">
        <title>Conoideocrella luteorostrata (Hypocreales: Clavicipitaceae), a potential biocontrol fungus for elongate hemlock scale in United States Christmas tree production areas.</title>
        <authorList>
            <person name="Barrett H."/>
            <person name="Lovett B."/>
            <person name="Macias A.M."/>
            <person name="Stajich J.E."/>
            <person name="Kasson M.T."/>
        </authorList>
    </citation>
    <scope>NUCLEOTIDE SEQUENCE</scope>
    <source>
        <strain evidence="3">ARSEF 14590</strain>
    </source>
</reference>
<keyword evidence="2" id="KW-0812">Transmembrane</keyword>
<keyword evidence="2" id="KW-1133">Transmembrane helix</keyword>
<accession>A0AAJ0CQD8</accession>
<sequence length="433" mass="46663">MNATHVDEKDGGGTTVAQPQCSRPEEVHGRTGLPTAKRTGWAGKVLDIILAQYLVIGFGIACVLAYYFPWIAARGGTIRSEYSILYGAVAFIFFVSGLQLPAAKLKTNLMNWRLHCIVQGISFFVIPGIVLAVIHISLAADAINSGTPSIPIIVGMLATACLPTTIASNVVMTRAAGGDETAAVIEVVLGNVVGSFLSPILIYGFMPKGHDFADWAPASPSTLGRMYASVAKQLCLSVIVPLGAGQAIRWWKEDATARVLDKLKLAKVSSLCLILLVWTTFSGAFKTGALLQISTPSLLFNIFMNIALYLLYTAVCFLCARPPALLAKRVNSLMADSKAAHRWPAALRAALTVKKIPRGQTIAICFCGAAKTTSLGIPLVAAMWDDSDDLKKAFIQIPVLLYTIEQVFIAQIIVFVFKWYLRRNKGNLESDAD</sequence>
<dbReference type="GO" id="GO:0016301">
    <property type="term" value="F:kinase activity"/>
    <property type="evidence" value="ECO:0007669"/>
    <property type="project" value="UniProtKB-KW"/>
</dbReference>
<feature type="region of interest" description="Disordered" evidence="1">
    <location>
        <begin position="1"/>
        <end position="32"/>
    </location>
</feature>
<dbReference type="EMBL" id="JASWJB010000077">
    <property type="protein sequence ID" value="KAK2600307.1"/>
    <property type="molecule type" value="Genomic_DNA"/>
</dbReference>
<keyword evidence="4" id="KW-1185">Reference proteome</keyword>
<dbReference type="Proteomes" id="UP001251528">
    <property type="component" value="Unassembled WGS sequence"/>
</dbReference>
<keyword evidence="3" id="KW-0808">Transferase</keyword>
<feature type="transmembrane region" description="Helical" evidence="2">
    <location>
        <begin position="150"/>
        <end position="171"/>
    </location>
</feature>
<keyword evidence="3" id="KW-0378">Hydrolase</keyword>
<evidence type="ECO:0000313" key="4">
    <source>
        <dbReference type="Proteomes" id="UP001251528"/>
    </source>
</evidence>
<feature type="transmembrane region" description="Helical" evidence="2">
    <location>
        <begin position="297"/>
        <end position="320"/>
    </location>
</feature>
<evidence type="ECO:0000256" key="1">
    <source>
        <dbReference type="SAM" id="MobiDB-lite"/>
    </source>
</evidence>
<proteinExistence type="predicted"/>
<dbReference type="GO" id="GO:0005886">
    <property type="term" value="C:plasma membrane"/>
    <property type="evidence" value="ECO:0007669"/>
    <property type="project" value="TreeGrafter"/>
</dbReference>
<protein>
    <submittedName>
        <fullName evidence="3">LRR receptor-like serine/threonine-protein kinase RGI2</fullName>
        <ecNumber evidence="3">3.4.25.1</ecNumber>
    </submittedName>
</protein>
<dbReference type="Gene3D" id="1.20.1530.20">
    <property type="match status" value="1"/>
</dbReference>
<dbReference type="PIRSF" id="PIRSF026166">
    <property type="entry name" value="UCP026166"/>
    <property type="match status" value="1"/>
</dbReference>
<feature type="transmembrane region" description="Helical" evidence="2">
    <location>
        <begin position="183"/>
        <end position="206"/>
    </location>
</feature>
<evidence type="ECO:0000313" key="3">
    <source>
        <dbReference type="EMBL" id="KAK2600307.1"/>
    </source>
</evidence>
<feature type="transmembrane region" description="Helical" evidence="2">
    <location>
        <begin position="399"/>
        <end position="421"/>
    </location>
</feature>
<evidence type="ECO:0000256" key="2">
    <source>
        <dbReference type="SAM" id="Phobius"/>
    </source>
</evidence>
<feature type="transmembrane region" description="Helical" evidence="2">
    <location>
        <begin position="362"/>
        <end position="384"/>
    </location>
</feature>